<dbReference type="EMBL" id="CP042807">
    <property type="protein sequence ID" value="QEE23519.1"/>
    <property type="molecule type" value="Genomic_DNA"/>
</dbReference>
<feature type="signal peptide" evidence="1">
    <location>
        <begin position="1"/>
        <end position="26"/>
    </location>
</feature>
<protein>
    <recommendedName>
        <fullName evidence="4">DUF4142 domain-containing protein</fullName>
    </recommendedName>
</protein>
<evidence type="ECO:0008006" key="4">
    <source>
        <dbReference type="Google" id="ProtNLM"/>
    </source>
</evidence>
<reference evidence="2 3" key="1">
    <citation type="submission" date="2019-08" db="EMBL/GenBank/DDBJ databases">
        <title>Complete genome sequence of Rhodanobacter glycinis strain T01E-68 isolated from tomato root.</title>
        <authorList>
            <person name="Weon H.-Y."/>
            <person name="Lee S.A."/>
        </authorList>
    </citation>
    <scope>NUCLEOTIDE SEQUENCE [LARGE SCALE GENOMIC DNA]</scope>
    <source>
        <strain evidence="2 3">T01E-68</strain>
    </source>
</reference>
<evidence type="ECO:0000313" key="3">
    <source>
        <dbReference type="Proteomes" id="UP000321807"/>
    </source>
</evidence>
<dbReference type="Proteomes" id="UP000321807">
    <property type="component" value="Chromosome"/>
</dbReference>
<evidence type="ECO:0000256" key="1">
    <source>
        <dbReference type="SAM" id="SignalP"/>
    </source>
</evidence>
<proteinExistence type="predicted"/>
<accession>A0A5B9DW56</accession>
<dbReference type="RefSeq" id="WP_147626253.1">
    <property type="nucleotide sequence ID" value="NZ_CP042807.1"/>
</dbReference>
<sequence length="216" mass="22573">MMNMRKNVLVAALTVAGLAFVGVTAAAEAPATAPMAQMNASAMNWFGGVTYSGAPALTVTAALVKAGGGAHDFSFSKALVSMLGEKTVNAEVAKLTKQYGEKDVTNFINGMTFAVNDGLKRATEAGVKLPAAPAHLKGVKLAQTLVSAGTTPDGTWWSGYLFDKALSHDLHVKVMQDIDAKFGHGADENTHKILNQAMYDVAQALKVKGVKLASLH</sequence>
<name>A0A5B9DW56_9GAMM</name>
<dbReference type="KEGG" id="rgl:CS053_02605"/>
<keyword evidence="1" id="KW-0732">Signal</keyword>
<dbReference type="AlphaFoldDB" id="A0A5B9DW56"/>
<evidence type="ECO:0000313" key="2">
    <source>
        <dbReference type="EMBL" id="QEE23519.1"/>
    </source>
</evidence>
<gene>
    <name evidence="2" type="ORF">CS053_02605</name>
</gene>
<feature type="chain" id="PRO_5022928043" description="DUF4142 domain-containing protein" evidence="1">
    <location>
        <begin position="27"/>
        <end position="216"/>
    </location>
</feature>
<organism evidence="2 3">
    <name type="scientific">Rhodanobacter glycinis</name>
    <dbReference type="NCBI Taxonomy" id="582702"/>
    <lineage>
        <taxon>Bacteria</taxon>
        <taxon>Pseudomonadati</taxon>
        <taxon>Pseudomonadota</taxon>
        <taxon>Gammaproteobacteria</taxon>
        <taxon>Lysobacterales</taxon>
        <taxon>Rhodanobacteraceae</taxon>
        <taxon>Rhodanobacter</taxon>
    </lineage>
</organism>